<dbReference type="eggNOG" id="ENOG502QVQW">
    <property type="taxonomic scope" value="Eukaryota"/>
</dbReference>
<gene>
    <name evidence="3" type="primary">AOAH</name>
    <name evidence="3" type="ORF">Y1Q_0017538</name>
</gene>
<dbReference type="InterPro" id="IPR011001">
    <property type="entry name" value="Saposin-like"/>
</dbReference>
<dbReference type="AlphaFoldDB" id="A0A151P2B3"/>
<dbReference type="InterPro" id="IPR001087">
    <property type="entry name" value="GDSL"/>
</dbReference>
<dbReference type="PANTHER" id="PTHR15010">
    <property type="entry name" value="ACYLOXYACYL HYDROLASE"/>
    <property type="match status" value="1"/>
</dbReference>
<evidence type="ECO:0000259" key="2">
    <source>
        <dbReference type="PROSITE" id="PS50015"/>
    </source>
</evidence>
<dbReference type="Gene3D" id="3.40.50.1110">
    <property type="entry name" value="SGNH hydrolase"/>
    <property type="match status" value="1"/>
</dbReference>
<dbReference type="Proteomes" id="UP000050525">
    <property type="component" value="Unassembled WGS sequence"/>
</dbReference>
<keyword evidence="4" id="KW-1185">Reference proteome</keyword>
<dbReference type="GO" id="GO:0009104">
    <property type="term" value="P:lipopolysaccharide catabolic process"/>
    <property type="evidence" value="ECO:0007669"/>
    <property type="project" value="TreeGrafter"/>
</dbReference>
<dbReference type="PROSITE" id="PS50015">
    <property type="entry name" value="SAP_B"/>
    <property type="match status" value="1"/>
</dbReference>
<accession>A0A151P2B3</accession>
<reference evidence="3 4" key="1">
    <citation type="journal article" date="2012" name="Genome Biol.">
        <title>Sequencing three crocodilian genomes to illuminate the evolution of archosaurs and amniotes.</title>
        <authorList>
            <person name="St John J.A."/>
            <person name="Braun E.L."/>
            <person name="Isberg S.R."/>
            <person name="Miles L.G."/>
            <person name="Chong A.Y."/>
            <person name="Gongora J."/>
            <person name="Dalzell P."/>
            <person name="Moran C."/>
            <person name="Bed'hom B."/>
            <person name="Abzhanov A."/>
            <person name="Burgess S.C."/>
            <person name="Cooksey A.M."/>
            <person name="Castoe T.A."/>
            <person name="Crawford N.G."/>
            <person name="Densmore L.D."/>
            <person name="Drew J.C."/>
            <person name="Edwards S.V."/>
            <person name="Faircloth B.C."/>
            <person name="Fujita M.K."/>
            <person name="Greenwold M.J."/>
            <person name="Hoffmann F.G."/>
            <person name="Howard J.M."/>
            <person name="Iguchi T."/>
            <person name="Janes D.E."/>
            <person name="Khan S.Y."/>
            <person name="Kohno S."/>
            <person name="de Koning A.J."/>
            <person name="Lance S.L."/>
            <person name="McCarthy F.M."/>
            <person name="McCormack J.E."/>
            <person name="Merchant M.E."/>
            <person name="Peterson D.G."/>
            <person name="Pollock D.D."/>
            <person name="Pourmand N."/>
            <person name="Raney B.J."/>
            <person name="Roessler K.A."/>
            <person name="Sanford J.R."/>
            <person name="Sawyer R.H."/>
            <person name="Schmidt C.J."/>
            <person name="Triplett E.W."/>
            <person name="Tuberville T.D."/>
            <person name="Venegas-Anaya M."/>
            <person name="Howard J.T."/>
            <person name="Jarvis E.D."/>
            <person name="Guillette L.J.Jr."/>
            <person name="Glenn T.C."/>
            <person name="Green R.E."/>
            <person name="Ray D.A."/>
        </authorList>
    </citation>
    <scope>NUCLEOTIDE SEQUENCE [LARGE SCALE GENOMIC DNA]</scope>
    <source>
        <strain evidence="3">KSC_2009_1</strain>
    </source>
</reference>
<keyword evidence="1" id="KW-1015">Disulfide bond</keyword>
<evidence type="ECO:0000313" key="3">
    <source>
        <dbReference type="EMBL" id="KYO43218.1"/>
    </source>
</evidence>
<dbReference type="SUPFAM" id="SSF52266">
    <property type="entry name" value="SGNH hydrolase"/>
    <property type="match status" value="1"/>
</dbReference>
<dbReference type="EMBL" id="AKHW03001210">
    <property type="protein sequence ID" value="KYO43218.1"/>
    <property type="molecule type" value="Genomic_DNA"/>
</dbReference>
<name>A0A151P2B3_ALLMI</name>
<dbReference type="Gene3D" id="1.10.225.10">
    <property type="entry name" value="Saposin-like"/>
    <property type="match status" value="1"/>
</dbReference>
<dbReference type="Pfam" id="PF00657">
    <property type="entry name" value="Lipase_GDSL"/>
    <property type="match status" value="1"/>
</dbReference>
<evidence type="ECO:0000256" key="1">
    <source>
        <dbReference type="ARBA" id="ARBA00023157"/>
    </source>
</evidence>
<dbReference type="SUPFAM" id="SSF47862">
    <property type="entry name" value="Saposin"/>
    <property type="match status" value="1"/>
</dbReference>
<dbReference type="SMART" id="SM00741">
    <property type="entry name" value="SapB"/>
    <property type="match status" value="1"/>
</dbReference>
<comment type="caution">
    <text evidence="3">The sequence shown here is derived from an EMBL/GenBank/DDBJ whole genome shotgun (WGS) entry which is preliminary data.</text>
</comment>
<dbReference type="PANTHER" id="PTHR15010:SF0">
    <property type="entry name" value="ACYLOXYACYL HYDROLASE"/>
    <property type="match status" value="1"/>
</dbReference>
<dbReference type="InterPro" id="IPR036514">
    <property type="entry name" value="SGNH_hydro_sf"/>
</dbReference>
<dbReference type="Pfam" id="PF20825">
    <property type="entry name" value="Saposin"/>
    <property type="match status" value="1"/>
</dbReference>
<feature type="domain" description="Saposin B-type" evidence="2">
    <location>
        <begin position="100"/>
        <end position="181"/>
    </location>
</feature>
<dbReference type="STRING" id="8496.A0A151P2B3"/>
<dbReference type="GO" id="GO:0050728">
    <property type="term" value="P:negative regulation of inflammatory response"/>
    <property type="evidence" value="ECO:0007669"/>
    <property type="project" value="TreeGrafter"/>
</dbReference>
<dbReference type="InterPro" id="IPR048593">
    <property type="entry name" value="AOAH_Saposin_N"/>
</dbReference>
<evidence type="ECO:0000313" key="4">
    <source>
        <dbReference type="Proteomes" id="UP000050525"/>
    </source>
</evidence>
<proteinExistence type="predicted"/>
<sequence length="638" mass="71698">MVCCVGPVAPGASLSLPVPLLQDQLVICCCCYESRQSPAYTSLLLFQDKQEEKRMRGLGQLFLPIFFTLVLIVHLKDTMSSALPGSAHQTEPPLTSGSHQGLACIGCVLVTSVIEQLAQLHNSTAKAALERLCNYIPEKLHFQDICYLVAEIYGPELVKLMEHKMNADVVCHSMKLCKQDAGQPLCHLYPPPKLGLNAALRKARRIVRNSEVLKSITVFSSVCKLPPLVKLCEKIKYAIKNQLPFEDFDGDKFSAFPTLRGYHWRGRDCNEGNATVYPGRRPHDWDVESDTNCNGIWGVDPKDGIPYEHKFCKGAESKGIILLGDSAGAHFHIPPEWMTAAQMSVQVFSDLPLAFTNELDWPQFSGITGFLNSTIGGWTESLYLYLRRRNLCNHRDFQNISKNGGSSHNLLDLMKSLARDHVLDNPAIVIYSVIGNDVCNGRPDTVAYMTTPKQMHSNVMEALQYLDSHLPKGSHVILMGLVDGGFLWDHLHNRYHPLGQLNKDVTYKQLYSFLSCLRISPCNGWMSSNETLRNFASERALQLSNVLKEIARSEKFASFDIFYMDFPLKKIVEEWRNLGGEAWQLIEPVDGFHPNQIATALGARILWQKALHEWPQMLGKENPFNSQIEAIFRDQGGH</sequence>
<keyword evidence="3" id="KW-0378">Hydrolase</keyword>
<dbReference type="GO" id="GO:0050528">
    <property type="term" value="F:acyloxyacyl hydrolase activity"/>
    <property type="evidence" value="ECO:0007669"/>
    <property type="project" value="InterPro"/>
</dbReference>
<dbReference type="InterPro" id="IPR008139">
    <property type="entry name" value="SaposinB_dom"/>
</dbReference>
<dbReference type="GO" id="GO:0005509">
    <property type="term" value="F:calcium ion binding"/>
    <property type="evidence" value="ECO:0007669"/>
    <property type="project" value="TreeGrafter"/>
</dbReference>
<dbReference type="InterPro" id="IPR039676">
    <property type="entry name" value="AOAH"/>
</dbReference>
<protein>
    <submittedName>
        <fullName evidence="3">Acyloxyacyl hydrolase isoform B</fullName>
    </submittedName>
</protein>
<dbReference type="CDD" id="cd01826">
    <property type="entry name" value="acyloxyacyl_hydrolase_like"/>
    <property type="match status" value="1"/>
</dbReference>
<organism evidence="3 4">
    <name type="scientific">Alligator mississippiensis</name>
    <name type="common">American alligator</name>
    <dbReference type="NCBI Taxonomy" id="8496"/>
    <lineage>
        <taxon>Eukaryota</taxon>
        <taxon>Metazoa</taxon>
        <taxon>Chordata</taxon>
        <taxon>Craniata</taxon>
        <taxon>Vertebrata</taxon>
        <taxon>Euteleostomi</taxon>
        <taxon>Archelosauria</taxon>
        <taxon>Archosauria</taxon>
        <taxon>Crocodylia</taxon>
        <taxon>Alligatoridae</taxon>
        <taxon>Alligatorinae</taxon>
        <taxon>Alligator</taxon>
    </lineage>
</organism>